<dbReference type="EMBL" id="JAUBDI010000023">
    <property type="protein sequence ID" value="MDW0114867.1"/>
    <property type="molecule type" value="Genomic_DNA"/>
</dbReference>
<keyword evidence="2" id="KW-1185">Reference proteome</keyword>
<name>A0ABU4GD30_9BACL</name>
<dbReference type="RefSeq" id="WP_317946221.1">
    <property type="nucleotide sequence ID" value="NZ_JAUBDI010000023.1"/>
</dbReference>
<comment type="caution">
    <text evidence="1">The sequence shown here is derived from an EMBL/GenBank/DDBJ whole genome shotgun (WGS) entry which is preliminary data.</text>
</comment>
<accession>A0ABU4GD30</accession>
<protein>
    <submittedName>
        <fullName evidence="1">Uncharacterized protein</fullName>
    </submittedName>
</protein>
<evidence type="ECO:0000313" key="2">
    <source>
        <dbReference type="Proteomes" id="UP001282284"/>
    </source>
</evidence>
<sequence length="170" mass="19579">MYDPTVFDNLKVAIENRVYDLDNLDRKIRIVNRKDQMDFAVLARHFAIQFSLVQESELMAEVVLEASLAELATEILETPGGNPGCVLKVRFLKTIEQVDRQCRAIEETIQAIWEEDVLLHQTLSFSYKDEATTYANQIELTFKTKITEEHMNALDDFLDHVLGTMQVLLD</sequence>
<reference evidence="1 2" key="1">
    <citation type="submission" date="2023-06" db="EMBL/GenBank/DDBJ databases">
        <title>Sporosarcina sp. nov., isolated from Korean traditional fermented seafood 'Jeotgal'.</title>
        <authorList>
            <person name="Yang A.I."/>
            <person name="Shin N.-R."/>
        </authorList>
    </citation>
    <scope>NUCLEOTIDE SEQUENCE [LARGE SCALE GENOMIC DNA]</scope>
    <source>
        <strain evidence="1 2">KCTC13119</strain>
    </source>
</reference>
<dbReference type="Proteomes" id="UP001282284">
    <property type="component" value="Unassembled WGS sequence"/>
</dbReference>
<evidence type="ECO:0000313" key="1">
    <source>
        <dbReference type="EMBL" id="MDW0114867.1"/>
    </source>
</evidence>
<gene>
    <name evidence="1" type="ORF">QT711_16850</name>
</gene>
<proteinExistence type="predicted"/>
<organism evidence="1 2">
    <name type="scientific">Sporosarcina saromensis</name>
    <dbReference type="NCBI Taxonomy" id="359365"/>
    <lineage>
        <taxon>Bacteria</taxon>
        <taxon>Bacillati</taxon>
        <taxon>Bacillota</taxon>
        <taxon>Bacilli</taxon>
        <taxon>Bacillales</taxon>
        <taxon>Caryophanaceae</taxon>
        <taxon>Sporosarcina</taxon>
    </lineage>
</organism>